<proteinExistence type="predicted"/>
<evidence type="ECO:0000313" key="2">
    <source>
        <dbReference type="Proteomes" id="UP001362999"/>
    </source>
</evidence>
<organism evidence="1 2">
    <name type="scientific">Favolaschia claudopus</name>
    <dbReference type="NCBI Taxonomy" id="2862362"/>
    <lineage>
        <taxon>Eukaryota</taxon>
        <taxon>Fungi</taxon>
        <taxon>Dikarya</taxon>
        <taxon>Basidiomycota</taxon>
        <taxon>Agaricomycotina</taxon>
        <taxon>Agaricomycetes</taxon>
        <taxon>Agaricomycetidae</taxon>
        <taxon>Agaricales</taxon>
        <taxon>Marasmiineae</taxon>
        <taxon>Mycenaceae</taxon>
        <taxon>Favolaschia</taxon>
    </lineage>
</organism>
<protein>
    <submittedName>
        <fullName evidence="1">Uncharacterized protein</fullName>
    </submittedName>
</protein>
<evidence type="ECO:0000313" key="1">
    <source>
        <dbReference type="EMBL" id="KAK7026348.1"/>
    </source>
</evidence>
<reference evidence="1 2" key="1">
    <citation type="journal article" date="2024" name="J Genomics">
        <title>Draft genome sequencing and assembly of Favolaschia claudopus CIRM-BRFM 2984 isolated from oak limbs.</title>
        <authorList>
            <person name="Navarro D."/>
            <person name="Drula E."/>
            <person name="Chaduli D."/>
            <person name="Cazenave R."/>
            <person name="Ahrendt S."/>
            <person name="Wang J."/>
            <person name="Lipzen A."/>
            <person name="Daum C."/>
            <person name="Barry K."/>
            <person name="Grigoriev I.V."/>
            <person name="Favel A."/>
            <person name="Rosso M.N."/>
            <person name="Martin F."/>
        </authorList>
    </citation>
    <scope>NUCLEOTIDE SEQUENCE [LARGE SCALE GENOMIC DNA]</scope>
    <source>
        <strain evidence="1 2">CIRM-BRFM 2984</strain>
    </source>
</reference>
<dbReference type="AlphaFoldDB" id="A0AAW0BIT5"/>
<accession>A0AAW0BIT5</accession>
<comment type="caution">
    <text evidence="1">The sequence shown here is derived from an EMBL/GenBank/DDBJ whole genome shotgun (WGS) entry which is preliminary data.</text>
</comment>
<dbReference type="Proteomes" id="UP001362999">
    <property type="component" value="Unassembled WGS sequence"/>
</dbReference>
<dbReference type="EMBL" id="JAWWNJ010000032">
    <property type="protein sequence ID" value="KAK7026348.1"/>
    <property type="molecule type" value="Genomic_DNA"/>
</dbReference>
<gene>
    <name evidence="1" type="ORF">R3P38DRAFT_1040590</name>
</gene>
<sequence>MGEWGTLYDARRSKSEWRGGAGIHKRMCHACISVHPPVTRRLMFHAFGCRFRIFLPCKSQGEMRGSKCVARVSYSSPHFTRLDSPSFELVARDLIDFIRLSPVSAFHTQPCCFWIDAGIQWRSYIKWFNAFQFLFKASMFSNPCLRAICTAALLLSFQRRLVGFAPTSPLRTVALLEISCSPRHRLFSDLLLFSIFMPAVEQISDIPHSRPFIGGIRVSDFYLTLNTFGFSRLDSICMFRLRK</sequence>
<keyword evidence="2" id="KW-1185">Reference proteome</keyword>
<name>A0AAW0BIT5_9AGAR</name>